<dbReference type="AlphaFoldDB" id="A0A6V7R522"/>
<reference evidence="2 3" key="1">
    <citation type="submission" date="2020-07" db="EMBL/GenBank/DDBJ databases">
        <authorList>
            <person name="Criscuolo A."/>
        </authorList>
    </citation>
    <scope>NUCLEOTIDE SEQUENCE [LARGE SCALE GENOMIC DNA]</scope>
    <source>
        <strain evidence="3">CIP 111030</strain>
    </source>
</reference>
<sequence length="160" mass="18076">MEALWWVLIIVSFGLGYLGLIFPAIPSILMFWVSAFIYHFLVGDELSIMFWLVLIVLTILIFVSDMAITQYYVKKLGGTKPGQIAAIIGTILGMFIYPPLGVIFVPIFLVFIVELIMFKKVQPAFYASLGSLLAFVTTSLFKVVVYTLIVVWFLLDVFVF</sequence>
<keyword evidence="1" id="KW-0472">Membrane</keyword>
<evidence type="ECO:0008006" key="4">
    <source>
        <dbReference type="Google" id="ProtNLM"/>
    </source>
</evidence>
<dbReference type="RefSeq" id="WP_186084930.1">
    <property type="nucleotide sequence ID" value="NZ_BMDB01000001.1"/>
</dbReference>
<protein>
    <recommendedName>
        <fullName evidence="4">DUF456 domain-containing protein</fullName>
    </recommendedName>
</protein>
<accession>A0A6V7R522</accession>
<evidence type="ECO:0000313" key="2">
    <source>
        <dbReference type="EMBL" id="CAD2072517.1"/>
    </source>
</evidence>
<name>A0A6V7R522_9BACL</name>
<dbReference type="Pfam" id="PF04306">
    <property type="entry name" value="DUF456"/>
    <property type="match status" value="1"/>
</dbReference>
<gene>
    <name evidence="2" type="ORF">JEOSCH030_00301</name>
</gene>
<keyword evidence="1" id="KW-1133">Transmembrane helix</keyword>
<keyword evidence="3" id="KW-1185">Reference proteome</keyword>
<evidence type="ECO:0000313" key="3">
    <source>
        <dbReference type="Proteomes" id="UP000521032"/>
    </source>
</evidence>
<feature type="transmembrane region" description="Helical" evidence="1">
    <location>
        <begin position="84"/>
        <end position="113"/>
    </location>
</feature>
<comment type="caution">
    <text evidence="2">The sequence shown here is derived from an EMBL/GenBank/DDBJ whole genome shotgun (WGS) entry which is preliminary data.</text>
</comment>
<dbReference type="Proteomes" id="UP000521032">
    <property type="component" value="Unassembled WGS sequence"/>
</dbReference>
<dbReference type="PANTHER" id="PTHR39165">
    <property type="entry name" value="IG HYPOTHETICAL 17883"/>
    <property type="match status" value="1"/>
</dbReference>
<dbReference type="EMBL" id="CAJEWE010000006">
    <property type="protein sequence ID" value="CAD2072517.1"/>
    <property type="molecule type" value="Genomic_DNA"/>
</dbReference>
<organism evidence="2 3">
    <name type="scientific">Phocicoccus schoeneichii</name>
    <dbReference type="NCBI Taxonomy" id="1812261"/>
    <lineage>
        <taxon>Bacteria</taxon>
        <taxon>Bacillati</taxon>
        <taxon>Bacillota</taxon>
        <taxon>Bacilli</taxon>
        <taxon>Bacillales</taxon>
        <taxon>Salinicoccaceae</taxon>
        <taxon>Phocicoccus</taxon>
    </lineage>
</organism>
<dbReference type="PANTHER" id="PTHR39165:SF1">
    <property type="entry name" value="DUF456 DOMAIN-CONTAINING PROTEIN"/>
    <property type="match status" value="1"/>
</dbReference>
<keyword evidence="1" id="KW-0812">Transmembrane</keyword>
<feature type="transmembrane region" description="Helical" evidence="1">
    <location>
        <begin position="6"/>
        <end position="38"/>
    </location>
</feature>
<proteinExistence type="predicted"/>
<feature type="transmembrane region" description="Helical" evidence="1">
    <location>
        <begin position="50"/>
        <end position="72"/>
    </location>
</feature>
<evidence type="ECO:0000256" key="1">
    <source>
        <dbReference type="SAM" id="Phobius"/>
    </source>
</evidence>
<dbReference type="InterPro" id="IPR007403">
    <property type="entry name" value="DUF456"/>
</dbReference>
<feature type="transmembrane region" description="Helical" evidence="1">
    <location>
        <begin position="125"/>
        <end position="155"/>
    </location>
</feature>